<keyword evidence="2" id="KW-1185">Reference proteome</keyword>
<name>A0ABP7UPY3_9BACT</name>
<comment type="caution">
    <text evidence="1">The sequence shown here is derived from an EMBL/GenBank/DDBJ whole genome shotgun (WGS) entry which is preliminary data.</text>
</comment>
<proteinExistence type="predicted"/>
<organism evidence="1 2">
    <name type="scientific">Hymenobacter glaciei</name>
    <dbReference type="NCBI Taxonomy" id="877209"/>
    <lineage>
        <taxon>Bacteria</taxon>
        <taxon>Pseudomonadati</taxon>
        <taxon>Bacteroidota</taxon>
        <taxon>Cytophagia</taxon>
        <taxon>Cytophagales</taxon>
        <taxon>Hymenobacteraceae</taxon>
        <taxon>Hymenobacter</taxon>
    </lineage>
</organism>
<dbReference type="EMBL" id="BAABDK010000031">
    <property type="protein sequence ID" value="GAA4049442.1"/>
    <property type="molecule type" value="Genomic_DNA"/>
</dbReference>
<evidence type="ECO:0000313" key="2">
    <source>
        <dbReference type="Proteomes" id="UP001501469"/>
    </source>
</evidence>
<dbReference type="RefSeq" id="WP_345058185.1">
    <property type="nucleotide sequence ID" value="NZ_BAABDK010000031.1"/>
</dbReference>
<reference evidence="2" key="1">
    <citation type="journal article" date="2019" name="Int. J. Syst. Evol. Microbiol.">
        <title>The Global Catalogue of Microorganisms (GCM) 10K type strain sequencing project: providing services to taxonomists for standard genome sequencing and annotation.</title>
        <authorList>
            <consortium name="The Broad Institute Genomics Platform"/>
            <consortium name="The Broad Institute Genome Sequencing Center for Infectious Disease"/>
            <person name="Wu L."/>
            <person name="Ma J."/>
        </authorList>
    </citation>
    <scope>NUCLEOTIDE SEQUENCE [LARGE SCALE GENOMIC DNA]</scope>
    <source>
        <strain evidence="2">JCM 17225</strain>
    </source>
</reference>
<evidence type="ECO:0000313" key="1">
    <source>
        <dbReference type="EMBL" id="GAA4049442.1"/>
    </source>
</evidence>
<accession>A0ABP7UPY3</accession>
<sequence length="57" mass="6373">MKNFTSFADAGDYKALLQQALAIKANPYGHLHIGRSKTNTRLPLKPKKPPMYECQGL</sequence>
<protein>
    <submittedName>
        <fullName evidence="1">Uncharacterized protein</fullName>
    </submittedName>
</protein>
<gene>
    <name evidence="1" type="ORF">GCM10022409_40030</name>
</gene>
<dbReference type="Proteomes" id="UP001501469">
    <property type="component" value="Unassembled WGS sequence"/>
</dbReference>